<name>A0AAQ3JR17_9LILI</name>
<feature type="compositionally biased region" description="Low complexity" evidence="1">
    <location>
        <begin position="153"/>
        <end position="190"/>
    </location>
</feature>
<evidence type="ECO:0000313" key="2">
    <source>
        <dbReference type="EMBL" id="WOK93599.1"/>
    </source>
</evidence>
<dbReference type="EMBL" id="CP136890">
    <property type="protein sequence ID" value="WOK93599.1"/>
    <property type="molecule type" value="Genomic_DNA"/>
</dbReference>
<dbReference type="PANTHER" id="PTHR31973">
    <property type="entry name" value="POLYPROTEIN, PUTATIVE-RELATED"/>
    <property type="match status" value="1"/>
</dbReference>
<dbReference type="Proteomes" id="UP001327560">
    <property type="component" value="Chromosome 1"/>
</dbReference>
<reference evidence="2 3" key="1">
    <citation type="submission" date="2023-10" db="EMBL/GenBank/DDBJ databases">
        <title>Chromosome-scale genome assembly provides insights into flower coloration mechanisms of Canna indica.</title>
        <authorList>
            <person name="Li C."/>
        </authorList>
    </citation>
    <scope>NUCLEOTIDE SEQUENCE [LARGE SCALE GENOMIC DNA]</scope>
    <source>
        <tissue evidence="2">Flower</tissue>
    </source>
</reference>
<keyword evidence="3" id="KW-1185">Reference proteome</keyword>
<dbReference type="AlphaFoldDB" id="A0AAQ3JR17"/>
<protein>
    <recommendedName>
        <fullName evidence="4">Zinc finger PMZ-type domain-containing protein</fullName>
    </recommendedName>
</protein>
<sequence length="190" mass="21474">MLEDILRLLMARMHAKREFILKSNDTLCPNIRQKLETNKKNTYKSWDLFGIPCNHAISCIFWLKEEPEHYVDNYYKKDTYLKTYEVLLQPLTGKDTWPQVEGPHVLPPPVKKMPDGHNRRSCPLRGQPSSSRTHTKGQDDLASTRPTNMETPSTSSARRGRTTSNRGGGTASNRGGRTTSNRGGRTTSGS</sequence>
<gene>
    <name evidence="2" type="ORF">Cni_G02299</name>
</gene>
<proteinExistence type="predicted"/>
<feature type="region of interest" description="Disordered" evidence="1">
    <location>
        <begin position="95"/>
        <end position="190"/>
    </location>
</feature>
<accession>A0AAQ3JR17</accession>
<dbReference type="PANTHER" id="PTHR31973:SF187">
    <property type="entry name" value="MUTATOR TRANSPOSASE MUDRA PROTEIN"/>
    <property type="match status" value="1"/>
</dbReference>
<evidence type="ECO:0008006" key="4">
    <source>
        <dbReference type="Google" id="ProtNLM"/>
    </source>
</evidence>
<evidence type="ECO:0000256" key="1">
    <source>
        <dbReference type="SAM" id="MobiDB-lite"/>
    </source>
</evidence>
<evidence type="ECO:0000313" key="3">
    <source>
        <dbReference type="Proteomes" id="UP001327560"/>
    </source>
</evidence>
<organism evidence="2 3">
    <name type="scientific">Canna indica</name>
    <name type="common">Indian-shot</name>
    <dbReference type="NCBI Taxonomy" id="4628"/>
    <lineage>
        <taxon>Eukaryota</taxon>
        <taxon>Viridiplantae</taxon>
        <taxon>Streptophyta</taxon>
        <taxon>Embryophyta</taxon>
        <taxon>Tracheophyta</taxon>
        <taxon>Spermatophyta</taxon>
        <taxon>Magnoliopsida</taxon>
        <taxon>Liliopsida</taxon>
        <taxon>Zingiberales</taxon>
        <taxon>Cannaceae</taxon>
        <taxon>Canna</taxon>
    </lineage>
</organism>